<dbReference type="Gene3D" id="3.40.50.300">
    <property type="entry name" value="P-loop containing nucleotide triphosphate hydrolases"/>
    <property type="match status" value="2"/>
</dbReference>
<accession>A0A7R6TPU2</accession>
<organism evidence="5 6">
    <name type="scientific">Fluviibacter phosphoraccumulans</name>
    <dbReference type="NCBI Taxonomy" id="1751046"/>
    <lineage>
        <taxon>Bacteria</taxon>
        <taxon>Pseudomonadati</taxon>
        <taxon>Pseudomonadota</taxon>
        <taxon>Betaproteobacteria</taxon>
        <taxon>Rhodocyclales</taxon>
        <taxon>Fluviibacteraceae</taxon>
        <taxon>Fluviibacter</taxon>
    </lineage>
</organism>
<reference evidence="6" key="1">
    <citation type="submission" date="2020-01" db="EMBL/GenBank/DDBJ databases">
        <title>Phosphoaccumulans saitamaens gen. nov., sp. nov., a polyphosphate accumulating bacterium isolated from surface river water.</title>
        <authorList>
            <person name="Watanabe K."/>
            <person name="Suda W."/>
        </authorList>
    </citation>
    <scope>NUCLEOTIDE SEQUENCE [LARGE SCALE GENOMIC DNA]</scope>
    <source>
        <strain evidence="6">ICHIAU1</strain>
    </source>
</reference>
<dbReference type="PANTHER" id="PTHR23077">
    <property type="entry name" value="AAA-FAMILY ATPASE"/>
    <property type="match status" value="1"/>
</dbReference>
<dbReference type="InterPro" id="IPR003959">
    <property type="entry name" value="ATPase_AAA_core"/>
</dbReference>
<dbReference type="AlphaFoldDB" id="A0A7R6TPU2"/>
<evidence type="ECO:0000256" key="2">
    <source>
        <dbReference type="SAM" id="Coils"/>
    </source>
</evidence>
<keyword evidence="2" id="KW-0175">Coiled coil</keyword>
<feature type="domain" description="AAA+ ATPase" evidence="4">
    <location>
        <begin position="310"/>
        <end position="445"/>
    </location>
</feature>
<dbReference type="InterPro" id="IPR027417">
    <property type="entry name" value="P-loop_NTPase"/>
</dbReference>
<evidence type="ECO:0000313" key="5">
    <source>
        <dbReference type="EMBL" id="BBU68678.1"/>
    </source>
</evidence>
<dbReference type="EMBL" id="AP022345">
    <property type="protein sequence ID" value="BBU68678.1"/>
    <property type="molecule type" value="Genomic_DNA"/>
</dbReference>
<dbReference type="InterPro" id="IPR003960">
    <property type="entry name" value="ATPase_AAA_CS"/>
</dbReference>
<sequence length="771" mass="85699">MEKSSPKKLDYIESKKSKTLDSISSAKSDLEDFKANFLEAGKKREICVTSCKERINSAIASERKKIIANAKKKAFSMAMKLEGYNEFRFVLFFVPLVCLYFSVFLAILSYVALVAFNYQKCVKLLSSEKILGLNDLEKSDFNYSFTKKFLNPTDEEASIRYWAPNVEYKDKNDLSHSDIFWIDSKEKTGTADRHNAIVYKSKDGLILEIVRTENGVFIDRNVSFGDNGNYIAEFAKTIDYKFDEINSVFLEMHEFINKIRQINSQIATLEKRLESLENFEKIWDGVALDIETLDSILKRVDMFVAGNVVAPKGILLYGPPGTGKSLIAKNISKSIKCAFYAVSVAELKGKHVGHTGPLVKEIWDKALANKPSIIFVDECDTVFKGRGNLNSDSFGDELVNTFIQKWDGLGDSSGVLVIGATNRREDIDAAVLSRFNTVIEIPLPNAQSREKIIRTQFEKIGLTMDDWSSAVKETMGLSGRDIQNLVSSLAMDSIVGKVTEQEIIQAIRLCRSKSSTSVSEATWDDIVVDKEFKSKLEILSKTIKSAEVLESKGISVPKSMILYGPPGTGKTQIAKVLANESGLAFISATTADLKAGYLGQSVQRTKELFEKARSQSPCILFIDEIDIVAPSRGEGGDDKFTQEVVGQLLQEMDGFAKRSGRLFVMAATNSLESIDPAIKSRFQEKIEVPLPSAENRFKILELNFTGKPCSFDVKNVTQKIVENTEGFSGRDLVSFVSKVEKNAVARHIGSGDEVSELTIEQSDVDKALCEV</sequence>
<dbReference type="PANTHER" id="PTHR23077:SF198">
    <property type="entry name" value="ATP-DEPENDENT ZINC METALLOPROTEASE FTSH"/>
    <property type="match status" value="1"/>
</dbReference>
<evidence type="ECO:0000313" key="6">
    <source>
        <dbReference type="Proteomes" id="UP000463961"/>
    </source>
</evidence>
<dbReference type="GO" id="GO:0005524">
    <property type="term" value="F:ATP binding"/>
    <property type="evidence" value="ECO:0007669"/>
    <property type="project" value="UniProtKB-KW"/>
</dbReference>
<dbReference type="Proteomes" id="UP000463961">
    <property type="component" value="Chromosome"/>
</dbReference>
<evidence type="ECO:0000256" key="3">
    <source>
        <dbReference type="SAM" id="Phobius"/>
    </source>
</evidence>
<feature type="domain" description="AAA+ ATPase" evidence="4">
    <location>
        <begin position="556"/>
        <end position="692"/>
    </location>
</feature>
<dbReference type="PROSITE" id="PS00674">
    <property type="entry name" value="AAA"/>
    <property type="match status" value="2"/>
</dbReference>
<keyword evidence="3" id="KW-0812">Transmembrane</keyword>
<comment type="similarity">
    <text evidence="1">Belongs to the AAA ATPase family.</text>
</comment>
<proteinExistence type="inferred from homology"/>
<name>A0A7R6TPU2_9RHOO</name>
<keyword evidence="1" id="KW-0547">Nucleotide-binding</keyword>
<evidence type="ECO:0000259" key="4">
    <source>
        <dbReference type="SMART" id="SM00382"/>
    </source>
</evidence>
<keyword evidence="1" id="KW-0067">ATP-binding</keyword>
<dbReference type="OrthoDB" id="9802352at2"/>
<protein>
    <recommendedName>
        <fullName evidence="4">AAA+ ATPase domain-containing protein</fullName>
    </recommendedName>
</protein>
<dbReference type="SMART" id="SM00382">
    <property type="entry name" value="AAA"/>
    <property type="match status" value="2"/>
</dbReference>
<dbReference type="RefSeq" id="WP_162050553.1">
    <property type="nucleotide sequence ID" value="NZ_AP022345.1"/>
</dbReference>
<dbReference type="InterPro" id="IPR050168">
    <property type="entry name" value="AAA_ATPase_domain"/>
</dbReference>
<dbReference type="Pfam" id="PF00004">
    <property type="entry name" value="AAA"/>
    <property type="match status" value="2"/>
</dbReference>
<dbReference type="InterPro" id="IPR003593">
    <property type="entry name" value="AAA+_ATPase"/>
</dbReference>
<evidence type="ECO:0000256" key="1">
    <source>
        <dbReference type="RuleBase" id="RU003651"/>
    </source>
</evidence>
<keyword evidence="3" id="KW-1133">Transmembrane helix</keyword>
<gene>
    <name evidence="5" type="ORF">ICHIAU1_09610</name>
</gene>
<dbReference type="SUPFAM" id="SSF52540">
    <property type="entry name" value="P-loop containing nucleoside triphosphate hydrolases"/>
    <property type="match status" value="2"/>
</dbReference>
<feature type="coiled-coil region" evidence="2">
    <location>
        <begin position="252"/>
        <end position="279"/>
    </location>
</feature>
<keyword evidence="6" id="KW-1185">Reference proteome</keyword>
<keyword evidence="3" id="KW-0472">Membrane</keyword>
<dbReference type="GO" id="GO:0016887">
    <property type="term" value="F:ATP hydrolysis activity"/>
    <property type="evidence" value="ECO:0007669"/>
    <property type="project" value="InterPro"/>
</dbReference>
<dbReference type="CDD" id="cd19481">
    <property type="entry name" value="RecA-like_protease"/>
    <property type="match status" value="1"/>
</dbReference>
<feature type="transmembrane region" description="Helical" evidence="3">
    <location>
        <begin position="89"/>
        <end position="116"/>
    </location>
</feature>
<dbReference type="Gene3D" id="1.10.8.60">
    <property type="match status" value="2"/>
</dbReference>